<sequence>MAEILLFHHALGLTEGLSAFAERLRAGGHVVHCPDAYAGLTFERTDDGVRHAQDIGHDALAEVARRAAREHRRATVVMGFSLGAAQAQLLAQDLPRIRGCLLMGGVLPPLALGGDWRHQVPLEIHAADPDEWVDEDALSELTFRAPHARVYRYPGRGHLFVDRSSRDYDGDAADLFEQRVESWLESVGQPLDHSATARAL</sequence>
<evidence type="ECO:0000259" key="1">
    <source>
        <dbReference type="Pfam" id="PF01738"/>
    </source>
</evidence>
<accession>A0AA96FBL9</accession>
<dbReference type="KEGG" id="dcp:RN607_09140"/>
<dbReference type="PANTHER" id="PTHR46623">
    <property type="entry name" value="CARBOXYMETHYLENEBUTENOLIDASE-RELATED"/>
    <property type="match status" value="1"/>
</dbReference>
<dbReference type="AlphaFoldDB" id="A0AA96FBL9"/>
<dbReference type="GO" id="GO:0016787">
    <property type="term" value="F:hydrolase activity"/>
    <property type="evidence" value="ECO:0007669"/>
    <property type="project" value="UniProtKB-KW"/>
</dbReference>
<evidence type="ECO:0000313" key="2">
    <source>
        <dbReference type="EMBL" id="WNM26365.1"/>
    </source>
</evidence>
<reference evidence="2" key="1">
    <citation type="submission" date="2023-09" db="EMBL/GenBank/DDBJ databases">
        <title>Demequina sp. a novel bacteria isolated from Capsicum annuum.</title>
        <authorList>
            <person name="Humaira Z."/>
            <person name="Lee J."/>
            <person name="Cho D."/>
        </authorList>
    </citation>
    <scope>NUCLEOTIDE SEQUENCE</scope>
    <source>
        <strain evidence="2">PMTSA13</strain>
    </source>
</reference>
<gene>
    <name evidence="2" type="ORF">RN607_09140</name>
</gene>
<dbReference type="Proteomes" id="UP001303408">
    <property type="component" value="Chromosome"/>
</dbReference>
<feature type="domain" description="Dienelactone hydrolase" evidence="1">
    <location>
        <begin position="4"/>
        <end position="186"/>
    </location>
</feature>
<dbReference type="InterPro" id="IPR051049">
    <property type="entry name" value="Dienelactone_hydrolase-like"/>
</dbReference>
<dbReference type="SUPFAM" id="SSF53474">
    <property type="entry name" value="alpha/beta-Hydrolases"/>
    <property type="match status" value="1"/>
</dbReference>
<dbReference type="InterPro" id="IPR002925">
    <property type="entry name" value="Dienelactn_hydro"/>
</dbReference>
<dbReference type="RefSeq" id="WP_313542054.1">
    <property type="nucleotide sequence ID" value="NZ_CP134880.1"/>
</dbReference>
<dbReference type="InterPro" id="IPR029058">
    <property type="entry name" value="AB_hydrolase_fold"/>
</dbReference>
<dbReference type="Gene3D" id="3.40.50.1820">
    <property type="entry name" value="alpha/beta hydrolase"/>
    <property type="match status" value="1"/>
</dbReference>
<protein>
    <submittedName>
        <fullName evidence="2">Alpha/beta fold hydrolase</fullName>
    </submittedName>
</protein>
<proteinExistence type="predicted"/>
<organism evidence="2">
    <name type="scientific">Demequina capsici</name>
    <dbReference type="NCBI Taxonomy" id="3075620"/>
    <lineage>
        <taxon>Bacteria</taxon>
        <taxon>Bacillati</taxon>
        <taxon>Actinomycetota</taxon>
        <taxon>Actinomycetes</taxon>
        <taxon>Micrococcales</taxon>
        <taxon>Demequinaceae</taxon>
        <taxon>Demequina</taxon>
    </lineage>
</organism>
<dbReference type="Pfam" id="PF01738">
    <property type="entry name" value="DLH"/>
    <property type="match status" value="1"/>
</dbReference>
<dbReference type="PANTHER" id="PTHR46623:SF6">
    <property type="entry name" value="ALPHA_BETA-HYDROLASES SUPERFAMILY PROTEIN"/>
    <property type="match status" value="1"/>
</dbReference>
<dbReference type="EMBL" id="CP134880">
    <property type="protein sequence ID" value="WNM26365.1"/>
    <property type="molecule type" value="Genomic_DNA"/>
</dbReference>
<name>A0AA96FBL9_9MICO</name>
<keyword evidence="2" id="KW-0378">Hydrolase</keyword>